<evidence type="ECO:0000313" key="8">
    <source>
        <dbReference type="Proteomes" id="UP000199280"/>
    </source>
</evidence>
<evidence type="ECO:0000256" key="3">
    <source>
        <dbReference type="ARBA" id="ARBA00023163"/>
    </source>
</evidence>
<protein>
    <submittedName>
        <fullName evidence="6">DNA-binding transcriptional regulator, GntR family</fullName>
    </submittedName>
    <submittedName>
        <fullName evidence="5">Transcription regulator hth gntr</fullName>
    </submittedName>
</protein>
<dbReference type="EMBL" id="FJNB01000031">
    <property type="protein sequence ID" value="CZR09996.1"/>
    <property type="molecule type" value="Genomic_DNA"/>
</dbReference>
<proteinExistence type="predicted"/>
<sequence length="236" mass="27730">MSTIIKAVSKNLDLSQNMPLKDLIYEAFRKTVILGEIPAGERINEKEFSENMNISRTPIRYALKKLTEEDLVKHVPGVGVVVKGISIKDAYEIYDIRKALDTLATTTAMKLMTAEDFKTMRLHLEHCEVLNQEDKVDELQQKFFEFNDFIYEKSQMQRLKSIVLKLSEYLSYFRDISISSKERRDFALAEHWLIYRGMKTQDALQIQLITHEHLDRSLNFIVKEMEKRKIDFETNQ</sequence>
<reference evidence="5 7" key="1">
    <citation type="submission" date="2016-02" db="EMBL/GenBank/DDBJ databases">
        <authorList>
            <person name="Wen L."/>
            <person name="He K."/>
            <person name="Yang H."/>
        </authorList>
    </citation>
    <scope>NUCLEOTIDE SEQUENCE [LARGE SCALE GENOMIC DNA]</scope>
    <source>
        <strain evidence="5">Trichococcus_R210</strain>
    </source>
</reference>
<dbReference type="InterPro" id="IPR036390">
    <property type="entry name" value="WH_DNA-bd_sf"/>
</dbReference>
<reference evidence="6 8" key="2">
    <citation type="submission" date="2016-10" db="EMBL/GenBank/DDBJ databases">
        <authorList>
            <person name="Varghese N."/>
            <person name="Submissions S."/>
        </authorList>
    </citation>
    <scope>NUCLEOTIDE SEQUENCE [LARGE SCALE GENOMIC DNA]</scope>
    <source>
        <strain evidence="6 8">DSM 22150</strain>
    </source>
</reference>
<dbReference type="InterPro" id="IPR036388">
    <property type="entry name" value="WH-like_DNA-bd_sf"/>
</dbReference>
<dbReference type="AlphaFoldDB" id="A0A143ZCM0"/>
<dbReference type="GO" id="GO:0003700">
    <property type="term" value="F:DNA-binding transcription factor activity"/>
    <property type="evidence" value="ECO:0007669"/>
    <property type="project" value="InterPro"/>
</dbReference>
<dbReference type="SUPFAM" id="SSF48008">
    <property type="entry name" value="GntR ligand-binding domain-like"/>
    <property type="match status" value="1"/>
</dbReference>
<dbReference type="InterPro" id="IPR000524">
    <property type="entry name" value="Tscrpt_reg_HTH_GntR"/>
</dbReference>
<dbReference type="Pfam" id="PF00392">
    <property type="entry name" value="GntR"/>
    <property type="match status" value="1"/>
</dbReference>
<keyword evidence="2 6" id="KW-0238">DNA-binding</keyword>
<dbReference type="InterPro" id="IPR008920">
    <property type="entry name" value="TF_FadR/GntR_C"/>
</dbReference>
<gene>
    <name evidence="6" type="ORF">SAMN05216375_13413</name>
    <name evidence="5" type="ORF">TR210_2838</name>
</gene>
<evidence type="ECO:0000313" key="7">
    <source>
        <dbReference type="Proteomes" id="UP000076878"/>
    </source>
</evidence>
<dbReference type="GO" id="GO:0003677">
    <property type="term" value="F:DNA binding"/>
    <property type="evidence" value="ECO:0007669"/>
    <property type="project" value="UniProtKB-KW"/>
</dbReference>
<evidence type="ECO:0000259" key="4">
    <source>
        <dbReference type="PROSITE" id="PS50949"/>
    </source>
</evidence>
<dbReference type="SUPFAM" id="SSF46785">
    <property type="entry name" value="Winged helix' DNA-binding domain"/>
    <property type="match status" value="1"/>
</dbReference>
<dbReference type="OrthoDB" id="9781630at2"/>
<keyword evidence="3" id="KW-0804">Transcription</keyword>
<dbReference type="STRING" id="640938.TR210_2838"/>
<keyword evidence="1" id="KW-0805">Transcription regulation</keyword>
<evidence type="ECO:0000313" key="6">
    <source>
        <dbReference type="EMBL" id="SEJ88101.1"/>
    </source>
</evidence>
<dbReference type="RefSeq" id="WP_068624819.1">
    <property type="nucleotide sequence ID" value="NZ_FJNB01000031.1"/>
</dbReference>
<dbReference type="SMART" id="SM00895">
    <property type="entry name" value="FCD"/>
    <property type="match status" value="1"/>
</dbReference>
<dbReference type="EMBL" id="FNYT01000034">
    <property type="protein sequence ID" value="SEJ88101.1"/>
    <property type="molecule type" value="Genomic_DNA"/>
</dbReference>
<dbReference type="Proteomes" id="UP000199280">
    <property type="component" value="Unassembled WGS sequence"/>
</dbReference>
<dbReference type="Proteomes" id="UP000076878">
    <property type="component" value="Unassembled WGS sequence"/>
</dbReference>
<dbReference type="PANTHER" id="PTHR43537:SF24">
    <property type="entry name" value="GLUCONATE OPERON TRANSCRIPTIONAL REPRESSOR"/>
    <property type="match status" value="1"/>
</dbReference>
<dbReference type="PANTHER" id="PTHR43537">
    <property type="entry name" value="TRANSCRIPTIONAL REGULATOR, GNTR FAMILY"/>
    <property type="match status" value="1"/>
</dbReference>
<dbReference type="Pfam" id="PF07729">
    <property type="entry name" value="FCD"/>
    <property type="match status" value="1"/>
</dbReference>
<dbReference type="InterPro" id="IPR011711">
    <property type="entry name" value="GntR_C"/>
</dbReference>
<keyword evidence="8" id="KW-1185">Reference proteome</keyword>
<feature type="domain" description="HTH gntR-type" evidence="4">
    <location>
        <begin position="18"/>
        <end position="85"/>
    </location>
</feature>
<evidence type="ECO:0000256" key="2">
    <source>
        <dbReference type="ARBA" id="ARBA00023125"/>
    </source>
</evidence>
<dbReference type="Gene3D" id="1.10.10.10">
    <property type="entry name" value="Winged helix-like DNA-binding domain superfamily/Winged helix DNA-binding domain"/>
    <property type="match status" value="1"/>
</dbReference>
<organism evidence="5 7">
    <name type="scientific">Trichococcus ilyis</name>
    <dbReference type="NCBI Taxonomy" id="640938"/>
    <lineage>
        <taxon>Bacteria</taxon>
        <taxon>Bacillati</taxon>
        <taxon>Bacillota</taxon>
        <taxon>Bacilli</taxon>
        <taxon>Lactobacillales</taxon>
        <taxon>Carnobacteriaceae</taxon>
        <taxon>Trichococcus</taxon>
    </lineage>
</organism>
<dbReference type="Gene3D" id="1.20.120.530">
    <property type="entry name" value="GntR ligand-binding domain-like"/>
    <property type="match status" value="1"/>
</dbReference>
<accession>A0A143ZCM0</accession>
<dbReference type="PROSITE" id="PS50949">
    <property type="entry name" value="HTH_GNTR"/>
    <property type="match status" value="1"/>
</dbReference>
<evidence type="ECO:0000256" key="1">
    <source>
        <dbReference type="ARBA" id="ARBA00023015"/>
    </source>
</evidence>
<name>A0A143ZCM0_9LACT</name>
<evidence type="ECO:0000313" key="5">
    <source>
        <dbReference type="EMBL" id="CZR09996.1"/>
    </source>
</evidence>
<dbReference type="SMART" id="SM00345">
    <property type="entry name" value="HTH_GNTR"/>
    <property type="match status" value="1"/>
</dbReference>